<evidence type="ECO:0000313" key="2">
    <source>
        <dbReference type="EMBL" id="KAE8077068.1"/>
    </source>
</evidence>
<feature type="compositionally biased region" description="Polar residues" evidence="1">
    <location>
        <begin position="26"/>
        <end position="36"/>
    </location>
</feature>
<protein>
    <submittedName>
        <fullName evidence="2">Uncharacterized protein</fullName>
    </submittedName>
</protein>
<proteinExistence type="predicted"/>
<accession>A0A5N6RG74</accession>
<organism evidence="2 3">
    <name type="scientific">Carpinus fangiana</name>
    <dbReference type="NCBI Taxonomy" id="176857"/>
    <lineage>
        <taxon>Eukaryota</taxon>
        <taxon>Viridiplantae</taxon>
        <taxon>Streptophyta</taxon>
        <taxon>Embryophyta</taxon>
        <taxon>Tracheophyta</taxon>
        <taxon>Spermatophyta</taxon>
        <taxon>Magnoliopsida</taxon>
        <taxon>eudicotyledons</taxon>
        <taxon>Gunneridae</taxon>
        <taxon>Pentapetalae</taxon>
        <taxon>rosids</taxon>
        <taxon>fabids</taxon>
        <taxon>Fagales</taxon>
        <taxon>Betulaceae</taxon>
        <taxon>Carpinus</taxon>
    </lineage>
</organism>
<feature type="compositionally biased region" description="Basic and acidic residues" evidence="1">
    <location>
        <begin position="56"/>
        <end position="71"/>
    </location>
</feature>
<name>A0A5N6RG74_9ROSI</name>
<feature type="compositionally biased region" description="Basic and acidic residues" evidence="1">
    <location>
        <begin position="1"/>
        <end position="16"/>
    </location>
</feature>
<gene>
    <name evidence="2" type="ORF">FH972_015671</name>
</gene>
<dbReference type="AlphaFoldDB" id="A0A5N6RG74"/>
<reference evidence="2 3" key="1">
    <citation type="submission" date="2019-06" db="EMBL/GenBank/DDBJ databases">
        <title>A chromosomal-level reference genome of Carpinus fangiana (Coryloideae, Betulaceae).</title>
        <authorList>
            <person name="Yang X."/>
            <person name="Wang Z."/>
            <person name="Zhang L."/>
            <person name="Hao G."/>
            <person name="Liu J."/>
            <person name="Yang Y."/>
        </authorList>
    </citation>
    <scope>NUCLEOTIDE SEQUENCE [LARGE SCALE GENOMIC DNA]</scope>
    <source>
        <strain evidence="2">Cfa_2016G</strain>
        <tissue evidence="2">Leaf</tissue>
    </source>
</reference>
<feature type="region of interest" description="Disordered" evidence="1">
    <location>
        <begin position="1"/>
        <end position="76"/>
    </location>
</feature>
<sequence length="101" mass="10944">MGNCDCARKRWTREEKEGEEGGCSARSGSGSWSGDNQLAGRDWPPQPNLDATGRFGAEDGVDKRDVRDPEANSHLWQGDALRSAGLGGPQVPGDRFCHLFV</sequence>
<evidence type="ECO:0000313" key="3">
    <source>
        <dbReference type="Proteomes" id="UP000327013"/>
    </source>
</evidence>
<dbReference type="EMBL" id="CM017326">
    <property type="protein sequence ID" value="KAE8077068.1"/>
    <property type="molecule type" value="Genomic_DNA"/>
</dbReference>
<evidence type="ECO:0000256" key="1">
    <source>
        <dbReference type="SAM" id="MobiDB-lite"/>
    </source>
</evidence>
<keyword evidence="3" id="KW-1185">Reference proteome</keyword>
<dbReference type="Proteomes" id="UP000327013">
    <property type="component" value="Chromosome 6"/>
</dbReference>